<dbReference type="GO" id="GO:0031201">
    <property type="term" value="C:SNARE complex"/>
    <property type="evidence" value="ECO:0007669"/>
    <property type="project" value="TreeGrafter"/>
</dbReference>
<sequence>MSSLESLQDRLQALQETTTQLKDLIDRLASLKFSPGSVPLDDEGDGENENVATELSAEISQILRDEEDELEVLQEEINDLRGGRPGSEAEHRKGRLQDGVQRLSLELKGARTAYRKAQLLASHNLNAARKLERELLLTSYASRAASVAPSTTGSASASSDEKDNSDVNPRDKLFTPRDRRRLLAKQSNTLTEGDEVVNASSDVVLALRRTHALIAGEVQKSAFASQTLAESSAALAELQKNYEGLEGLLTNAKNLVGTLLTTQKSDTWYLQSAFRLLLATLVWLVFRRFLYGPMWWMVWLPLKLTYKTGKAVTSFGTGGGQKGAEMKVVVPGEGGGKVTTTVVNVGEEGSVPTIQIGKPVNTVDEENKMVEEVGRMVEDTLDQRDREEGTVGGDVEDVEGEIRIVSEQTEGEGEEQERNPKKRMWEEDLHVRQPEVEVLRDEL</sequence>
<feature type="coiled-coil region" evidence="10">
    <location>
        <begin position="56"/>
        <end position="83"/>
    </location>
</feature>
<evidence type="ECO:0000256" key="9">
    <source>
        <dbReference type="ARBA" id="ARBA00037934"/>
    </source>
</evidence>
<evidence type="ECO:0000256" key="3">
    <source>
        <dbReference type="ARBA" id="ARBA00022692"/>
    </source>
</evidence>
<comment type="subcellular location">
    <subcellularLocation>
        <location evidence="1">Endoplasmic reticulum membrane</location>
        <topology evidence="1">Single-pass type IV membrane protein</topology>
    </subcellularLocation>
</comment>
<dbReference type="EMBL" id="MU864351">
    <property type="protein sequence ID" value="KAK4193334.1"/>
    <property type="molecule type" value="Genomic_DNA"/>
</dbReference>
<gene>
    <name evidence="13" type="ORF">QBC35DRAFT_481262</name>
</gene>
<dbReference type="GO" id="GO:0005789">
    <property type="term" value="C:endoplasmic reticulum membrane"/>
    <property type="evidence" value="ECO:0007669"/>
    <property type="project" value="UniProtKB-SubCell"/>
</dbReference>
<feature type="compositionally biased region" description="Low complexity" evidence="11">
    <location>
        <begin position="147"/>
        <end position="158"/>
    </location>
</feature>
<evidence type="ECO:0000259" key="12">
    <source>
        <dbReference type="Pfam" id="PF03908"/>
    </source>
</evidence>
<protein>
    <recommendedName>
        <fullName evidence="12">Sec20 C-terminal domain-containing protein</fullName>
    </recommendedName>
</protein>
<evidence type="ECO:0000256" key="4">
    <source>
        <dbReference type="ARBA" id="ARBA00022824"/>
    </source>
</evidence>
<dbReference type="InterPro" id="IPR056173">
    <property type="entry name" value="Sec20_C"/>
</dbReference>
<reference evidence="13" key="1">
    <citation type="journal article" date="2023" name="Mol. Phylogenet. Evol.">
        <title>Genome-scale phylogeny and comparative genomics of the fungal order Sordariales.</title>
        <authorList>
            <person name="Hensen N."/>
            <person name="Bonometti L."/>
            <person name="Westerberg I."/>
            <person name="Brannstrom I.O."/>
            <person name="Guillou S."/>
            <person name="Cros-Aarteil S."/>
            <person name="Calhoun S."/>
            <person name="Haridas S."/>
            <person name="Kuo A."/>
            <person name="Mondo S."/>
            <person name="Pangilinan J."/>
            <person name="Riley R."/>
            <person name="LaButti K."/>
            <person name="Andreopoulos B."/>
            <person name="Lipzen A."/>
            <person name="Chen C."/>
            <person name="Yan M."/>
            <person name="Daum C."/>
            <person name="Ng V."/>
            <person name="Clum A."/>
            <person name="Steindorff A."/>
            <person name="Ohm R.A."/>
            <person name="Martin F."/>
            <person name="Silar P."/>
            <person name="Natvig D.O."/>
            <person name="Lalanne C."/>
            <person name="Gautier V."/>
            <person name="Ament-Velasquez S.L."/>
            <person name="Kruys A."/>
            <person name="Hutchinson M.I."/>
            <person name="Powell A.J."/>
            <person name="Barry K."/>
            <person name="Miller A.N."/>
            <person name="Grigoriev I.V."/>
            <person name="Debuchy R."/>
            <person name="Gladieux P."/>
            <person name="Hiltunen Thoren M."/>
            <person name="Johannesson H."/>
        </authorList>
    </citation>
    <scope>NUCLEOTIDE SEQUENCE</scope>
    <source>
        <strain evidence="13">PSN309</strain>
    </source>
</reference>
<evidence type="ECO:0000313" key="13">
    <source>
        <dbReference type="EMBL" id="KAK4193334.1"/>
    </source>
</evidence>
<dbReference type="GO" id="GO:0005484">
    <property type="term" value="F:SNAP receptor activity"/>
    <property type="evidence" value="ECO:0007669"/>
    <property type="project" value="InterPro"/>
</dbReference>
<dbReference type="Pfam" id="PF03908">
    <property type="entry name" value="Sec20"/>
    <property type="match status" value="1"/>
</dbReference>
<dbReference type="AlphaFoldDB" id="A0AAN6X3T4"/>
<dbReference type="GO" id="GO:0006890">
    <property type="term" value="P:retrograde vesicle-mediated transport, Golgi to endoplasmic reticulum"/>
    <property type="evidence" value="ECO:0007669"/>
    <property type="project" value="InterPro"/>
</dbReference>
<evidence type="ECO:0000313" key="14">
    <source>
        <dbReference type="Proteomes" id="UP001302126"/>
    </source>
</evidence>
<dbReference type="Proteomes" id="UP001302126">
    <property type="component" value="Unassembled WGS sequence"/>
</dbReference>
<evidence type="ECO:0000256" key="2">
    <source>
        <dbReference type="ARBA" id="ARBA00022448"/>
    </source>
</evidence>
<keyword evidence="8" id="KW-0472">Membrane</keyword>
<keyword evidence="3" id="KW-0812">Transmembrane</keyword>
<dbReference type="PANTHER" id="PTHR12825:SF0">
    <property type="entry name" value="VESICLE TRANSPORT PROTEIN SEC20"/>
    <property type="match status" value="1"/>
</dbReference>
<comment type="similarity">
    <text evidence="9">Belongs to the SEC20 family.</text>
</comment>
<accession>A0AAN6X3T4</accession>
<keyword evidence="6" id="KW-1133">Transmembrane helix</keyword>
<evidence type="ECO:0000256" key="5">
    <source>
        <dbReference type="ARBA" id="ARBA00022892"/>
    </source>
</evidence>
<name>A0AAN6X3T4_9PEZI</name>
<keyword evidence="14" id="KW-1185">Reference proteome</keyword>
<feature type="compositionally biased region" description="Basic and acidic residues" evidence="11">
    <location>
        <begin position="416"/>
        <end position="426"/>
    </location>
</feature>
<organism evidence="13 14">
    <name type="scientific">Podospora australis</name>
    <dbReference type="NCBI Taxonomy" id="1536484"/>
    <lineage>
        <taxon>Eukaryota</taxon>
        <taxon>Fungi</taxon>
        <taxon>Dikarya</taxon>
        <taxon>Ascomycota</taxon>
        <taxon>Pezizomycotina</taxon>
        <taxon>Sordariomycetes</taxon>
        <taxon>Sordariomycetidae</taxon>
        <taxon>Sordariales</taxon>
        <taxon>Podosporaceae</taxon>
        <taxon>Podospora</taxon>
    </lineage>
</organism>
<feature type="region of interest" description="Disordered" evidence="11">
    <location>
        <begin position="383"/>
        <end position="426"/>
    </location>
</feature>
<evidence type="ECO:0000256" key="8">
    <source>
        <dbReference type="ARBA" id="ARBA00023136"/>
    </source>
</evidence>
<feature type="coiled-coil region" evidence="10">
    <location>
        <begin position="228"/>
        <end position="255"/>
    </location>
</feature>
<keyword evidence="4" id="KW-0256">Endoplasmic reticulum</keyword>
<evidence type="ECO:0000256" key="6">
    <source>
        <dbReference type="ARBA" id="ARBA00022989"/>
    </source>
</evidence>
<keyword evidence="2" id="KW-0813">Transport</keyword>
<keyword evidence="7 10" id="KW-0175">Coiled coil</keyword>
<keyword evidence="5" id="KW-0931">ER-Golgi transport</keyword>
<evidence type="ECO:0000256" key="11">
    <source>
        <dbReference type="SAM" id="MobiDB-lite"/>
    </source>
</evidence>
<dbReference type="InterPro" id="IPR005606">
    <property type="entry name" value="Sec20"/>
</dbReference>
<feature type="region of interest" description="Disordered" evidence="11">
    <location>
        <begin position="147"/>
        <end position="179"/>
    </location>
</feature>
<feature type="domain" description="Sec20 C-terminal" evidence="12">
    <location>
        <begin position="200"/>
        <end position="288"/>
    </location>
</feature>
<evidence type="ECO:0000256" key="1">
    <source>
        <dbReference type="ARBA" id="ARBA00004163"/>
    </source>
</evidence>
<evidence type="ECO:0000256" key="10">
    <source>
        <dbReference type="SAM" id="Coils"/>
    </source>
</evidence>
<evidence type="ECO:0000256" key="7">
    <source>
        <dbReference type="ARBA" id="ARBA00023054"/>
    </source>
</evidence>
<reference evidence="13" key="2">
    <citation type="submission" date="2023-05" db="EMBL/GenBank/DDBJ databases">
        <authorList>
            <consortium name="Lawrence Berkeley National Laboratory"/>
            <person name="Steindorff A."/>
            <person name="Hensen N."/>
            <person name="Bonometti L."/>
            <person name="Westerberg I."/>
            <person name="Brannstrom I.O."/>
            <person name="Guillou S."/>
            <person name="Cros-Aarteil S."/>
            <person name="Calhoun S."/>
            <person name="Haridas S."/>
            <person name="Kuo A."/>
            <person name="Mondo S."/>
            <person name="Pangilinan J."/>
            <person name="Riley R."/>
            <person name="Labutti K."/>
            <person name="Andreopoulos B."/>
            <person name="Lipzen A."/>
            <person name="Chen C."/>
            <person name="Yanf M."/>
            <person name="Daum C."/>
            <person name="Ng V."/>
            <person name="Clum A."/>
            <person name="Ohm R."/>
            <person name="Martin F."/>
            <person name="Silar P."/>
            <person name="Natvig D."/>
            <person name="Lalanne C."/>
            <person name="Gautier V."/>
            <person name="Ament-Velasquez S.L."/>
            <person name="Kruys A."/>
            <person name="Hutchinson M.I."/>
            <person name="Powell A.J."/>
            <person name="Barry K."/>
            <person name="Miller A.N."/>
            <person name="Grigoriev I.V."/>
            <person name="Debuchy R."/>
            <person name="Gladieux P."/>
            <person name="Thoren M.H."/>
            <person name="Johannesson H."/>
        </authorList>
    </citation>
    <scope>NUCLEOTIDE SEQUENCE</scope>
    <source>
        <strain evidence="13">PSN309</strain>
    </source>
</reference>
<dbReference type="PANTHER" id="PTHR12825">
    <property type="entry name" value="BNIP1-RELATED"/>
    <property type="match status" value="1"/>
</dbReference>
<feature type="compositionally biased region" description="Basic and acidic residues" evidence="11">
    <location>
        <begin position="159"/>
        <end position="177"/>
    </location>
</feature>
<comment type="caution">
    <text evidence="13">The sequence shown here is derived from an EMBL/GenBank/DDBJ whole genome shotgun (WGS) entry which is preliminary data.</text>
</comment>
<proteinExistence type="inferred from homology"/>